<keyword evidence="2" id="KW-0732">Signal</keyword>
<dbReference type="HOGENOM" id="CLU_1196516_0_0_1"/>
<dbReference type="Proteomes" id="UP000006591">
    <property type="component" value="Chromosome 2"/>
</dbReference>
<feature type="chain" id="PRO_5012723402" description="Secreted protein" evidence="2">
    <location>
        <begin position="16"/>
        <end position="232"/>
    </location>
</feature>
<evidence type="ECO:0008006" key="5">
    <source>
        <dbReference type="Google" id="ProtNLM"/>
    </source>
</evidence>
<feature type="signal peptide" evidence="2">
    <location>
        <begin position="1"/>
        <end position="15"/>
    </location>
</feature>
<evidence type="ECO:0000256" key="1">
    <source>
        <dbReference type="SAM" id="MobiDB-lite"/>
    </source>
</evidence>
<reference evidence="3" key="1">
    <citation type="submission" date="2015-04" db="UniProtKB">
        <authorList>
            <consortium name="EnsemblPlants"/>
        </authorList>
    </citation>
    <scope>IDENTIFICATION</scope>
    <source>
        <strain evidence="3">SL10</strain>
    </source>
</reference>
<organism evidence="3">
    <name type="scientific">Oryza nivara</name>
    <name type="common">Indian wild rice</name>
    <name type="synonym">Oryza sativa f. spontanea</name>
    <dbReference type="NCBI Taxonomy" id="4536"/>
    <lineage>
        <taxon>Eukaryota</taxon>
        <taxon>Viridiplantae</taxon>
        <taxon>Streptophyta</taxon>
        <taxon>Embryophyta</taxon>
        <taxon>Tracheophyta</taxon>
        <taxon>Spermatophyta</taxon>
        <taxon>Magnoliopsida</taxon>
        <taxon>Liliopsida</taxon>
        <taxon>Poales</taxon>
        <taxon>Poaceae</taxon>
        <taxon>BOP clade</taxon>
        <taxon>Oryzoideae</taxon>
        <taxon>Oryzeae</taxon>
        <taxon>Oryzinae</taxon>
        <taxon>Oryza</taxon>
    </lineage>
</organism>
<protein>
    <recommendedName>
        <fullName evidence="5">Secreted protein</fullName>
    </recommendedName>
</protein>
<feature type="compositionally biased region" description="Low complexity" evidence="1">
    <location>
        <begin position="81"/>
        <end position="96"/>
    </location>
</feature>
<feature type="region of interest" description="Disordered" evidence="1">
    <location>
        <begin position="81"/>
        <end position="101"/>
    </location>
</feature>
<dbReference type="Gramene" id="ONIVA02G20160.1">
    <property type="protein sequence ID" value="ONIVA02G20160.1"/>
    <property type="gene ID" value="ONIVA02G20160"/>
</dbReference>
<evidence type="ECO:0000256" key="2">
    <source>
        <dbReference type="SAM" id="SignalP"/>
    </source>
</evidence>
<sequence length="232" mass="24262">MANLLFFCCGATAAAVPGHFHTAAAVGGTYNDVVGAYRGFMRLRTRAFLVIYRVPLEPHVRCPYCDARVWSMTAVGLARLSSSSSSNGERSANSDSNHSNDETFATADVSLPLPLAGRPTPLRQAGHVTHQALAVGVWWGGSVTPTTVGSGGAARITQSPKANCAVCCGGRGNSEASTTIRIETWGARSSTSTLGLVLLGFTTNGSTSGIVNRERPYGRRKVLTGSFLVAKG</sequence>
<dbReference type="EnsemblPlants" id="ONIVA02G20160.1">
    <property type="protein sequence ID" value="ONIVA02G20160.1"/>
    <property type="gene ID" value="ONIVA02G20160"/>
</dbReference>
<keyword evidence="4" id="KW-1185">Reference proteome</keyword>
<dbReference type="STRING" id="4536.A0A0E0G7C7"/>
<evidence type="ECO:0000313" key="3">
    <source>
        <dbReference type="EnsemblPlants" id="ONIVA02G20160.1"/>
    </source>
</evidence>
<proteinExistence type="predicted"/>
<evidence type="ECO:0000313" key="4">
    <source>
        <dbReference type="Proteomes" id="UP000006591"/>
    </source>
</evidence>
<dbReference type="AlphaFoldDB" id="A0A0E0G7C7"/>
<accession>A0A0E0G7C7</accession>
<name>A0A0E0G7C7_ORYNI</name>
<reference evidence="3" key="2">
    <citation type="submission" date="2018-04" db="EMBL/GenBank/DDBJ databases">
        <title>OnivRS2 (Oryza nivara Reference Sequence Version 2).</title>
        <authorList>
            <person name="Zhang J."/>
            <person name="Kudrna D."/>
            <person name="Lee S."/>
            <person name="Talag J."/>
            <person name="Rajasekar S."/>
            <person name="Welchert J."/>
            <person name="Hsing Y.-I."/>
            <person name="Wing R.A."/>
        </authorList>
    </citation>
    <scope>NUCLEOTIDE SEQUENCE [LARGE SCALE GENOMIC DNA]</scope>
    <source>
        <strain evidence="3">SL10</strain>
    </source>
</reference>